<keyword evidence="3" id="KW-0732">Signal</keyword>
<dbReference type="EMBL" id="LLZG01000002">
    <property type="protein sequence ID" value="KUL46750.1"/>
    <property type="molecule type" value="Genomic_DNA"/>
</dbReference>
<feature type="region of interest" description="Disordered" evidence="2">
    <location>
        <begin position="176"/>
        <end position="198"/>
    </location>
</feature>
<feature type="chain" id="PRO_5039032108" evidence="3">
    <location>
        <begin position="19"/>
        <end position="198"/>
    </location>
</feature>
<dbReference type="RefSeq" id="WP_062697621.1">
    <property type="nucleotide sequence ID" value="NZ_LLZG01000002.1"/>
</dbReference>
<feature type="compositionally biased region" description="Low complexity" evidence="2">
    <location>
        <begin position="185"/>
        <end position="198"/>
    </location>
</feature>
<dbReference type="PROSITE" id="PS51257">
    <property type="entry name" value="PROKAR_LIPOPROTEIN"/>
    <property type="match status" value="1"/>
</dbReference>
<proteinExistence type="predicted"/>
<evidence type="ECO:0000256" key="2">
    <source>
        <dbReference type="SAM" id="MobiDB-lite"/>
    </source>
</evidence>
<evidence type="ECO:0000313" key="4">
    <source>
        <dbReference type="EMBL" id="KUL46750.1"/>
    </source>
</evidence>
<gene>
    <name evidence="4" type="ORF">ADL12_01585</name>
</gene>
<keyword evidence="1" id="KW-0175">Coiled coil</keyword>
<keyword evidence="5" id="KW-1185">Reference proteome</keyword>
<evidence type="ECO:0000313" key="5">
    <source>
        <dbReference type="Proteomes" id="UP000053923"/>
    </source>
</evidence>
<dbReference type="Proteomes" id="UP000053923">
    <property type="component" value="Unassembled WGS sequence"/>
</dbReference>
<sequence length="198" mass="20230">MNKKLAAALSGGAVLVLALTGCTSDEGNPELDAWAKQVCDAVPAQNAKISAAYVAITKAAKDTTSTPKELQQADAKAFQDLADGYKARASLIGNAGAPPGVEKGAQVQKDVVKKLTALSAAYADLKKQVDGLNTKDQGKFASGLKDVSAEMKQVETQRKSAITALKKLESGDTKKALTSQEGCKAAASASSSAAATDS</sequence>
<protein>
    <submittedName>
        <fullName evidence="4">Small secreted protein</fullName>
    </submittedName>
</protein>
<name>A0A0X3VQ06_9ACTN</name>
<comment type="caution">
    <text evidence="4">The sequence shown here is derived from an EMBL/GenBank/DDBJ whole genome shotgun (WGS) entry which is preliminary data.</text>
</comment>
<evidence type="ECO:0000256" key="1">
    <source>
        <dbReference type="SAM" id="Coils"/>
    </source>
</evidence>
<feature type="signal peptide" evidence="3">
    <location>
        <begin position="1"/>
        <end position="18"/>
    </location>
</feature>
<reference evidence="5" key="1">
    <citation type="submission" date="2015-10" db="EMBL/GenBank/DDBJ databases">
        <authorList>
            <person name="Ju K.-S."/>
            <person name="Doroghazi J.R."/>
            <person name="Metcalf W.W."/>
        </authorList>
    </citation>
    <scope>NUCLEOTIDE SEQUENCE [LARGE SCALE GENOMIC DNA]</scope>
    <source>
        <strain evidence="5">NRRL 3151</strain>
    </source>
</reference>
<feature type="coiled-coil region" evidence="1">
    <location>
        <begin position="115"/>
        <end position="164"/>
    </location>
</feature>
<dbReference type="AlphaFoldDB" id="A0A0X3VQ06"/>
<organism evidence="4 5">
    <name type="scientific">Streptomyces regalis</name>
    <dbReference type="NCBI Taxonomy" id="68262"/>
    <lineage>
        <taxon>Bacteria</taxon>
        <taxon>Bacillati</taxon>
        <taxon>Actinomycetota</taxon>
        <taxon>Actinomycetes</taxon>
        <taxon>Kitasatosporales</taxon>
        <taxon>Streptomycetaceae</taxon>
        <taxon>Streptomyces</taxon>
    </lineage>
</organism>
<evidence type="ECO:0000256" key="3">
    <source>
        <dbReference type="SAM" id="SignalP"/>
    </source>
</evidence>
<accession>A0A0X3VQ06</accession>